<dbReference type="PANTHER" id="PTHR43156">
    <property type="entry name" value="STAGE II SPORULATION PROTEIN E-RELATED"/>
    <property type="match status" value="1"/>
</dbReference>
<gene>
    <name evidence="4" type="ORF">KDL28_03155</name>
</gene>
<comment type="caution">
    <text evidence="4">The sequence shown here is derived from an EMBL/GenBank/DDBJ whole genome shotgun (WGS) entry which is preliminary data.</text>
</comment>
<dbReference type="InterPro" id="IPR036457">
    <property type="entry name" value="PPM-type-like_dom_sf"/>
</dbReference>
<evidence type="ECO:0000256" key="1">
    <source>
        <dbReference type="ARBA" id="ARBA00022801"/>
    </source>
</evidence>
<dbReference type="RefSeq" id="WP_252435654.1">
    <property type="nucleotide sequence ID" value="NZ_JAGSOV010000009.1"/>
</dbReference>
<dbReference type="InterPro" id="IPR001932">
    <property type="entry name" value="PPM-type_phosphatase-like_dom"/>
</dbReference>
<evidence type="ECO:0000256" key="2">
    <source>
        <dbReference type="SAM" id="MobiDB-lite"/>
    </source>
</evidence>
<reference evidence="4" key="1">
    <citation type="submission" date="2021-04" db="EMBL/GenBank/DDBJ databases">
        <title>Pseudonocardia sp. nov., isolated from sandy soil of mangrove forest.</title>
        <authorList>
            <person name="Zan Z."/>
            <person name="Huang R."/>
            <person name="Liu W."/>
        </authorList>
    </citation>
    <scope>NUCLEOTIDE SEQUENCE</scope>
    <source>
        <strain evidence="4">S2-4</strain>
    </source>
</reference>
<dbReference type="Pfam" id="PF07228">
    <property type="entry name" value="SpoIIE"/>
    <property type="match status" value="1"/>
</dbReference>
<dbReference type="PANTHER" id="PTHR43156:SF2">
    <property type="entry name" value="STAGE II SPORULATION PROTEIN E"/>
    <property type="match status" value="1"/>
</dbReference>
<evidence type="ECO:0000313" key="5">
    <source>
        <dbReference type="Proteomes" id="UP001165283"/>
    </source>
</evidence>
<proteinExistence type="predicted"/>
<feature type="domain" description="PPM-type phosphatase" evidence="3">
    <location>
        <begin position="318"/>
        <end position="543"/>
    </location>
</feature>
<keyword evidence="5" id="KW-1185">Reference proteome</keyword>
<feature type="compositionally biased region" description="Basic and acidic residues" evidence="2">
    <location>
        <begin position="1"/>
        <end position="12"/>
    </location>
</feature>
<organism evidence="4 5">
    <name type="scientific">Pseudonocardia humida</name>
    <dbReference type="NCBI Taxonomy" id="2800819"/>
    <lineage>
        <taxon>Bacteria</taxon>
        <taxon>Bacillati</taxon>
        <taxon>Actinomycetota</taxon>
        <taxon>Actinomycetes</taxon>
        <taxon>Pseudonocardiales</taxon>
        <taxon>Pseudonocardiaceae</taxon>
        <taxon>Pseudonocardia</taxon>
    </lineage>
</organism>
<evidence type="ECO:0000313" key="4">
    <source>
        <dbReference type="EMBL" id="MCO1654048.1"/>
    </source>
</evidence>
<dbReference type="Gene3D" id="3.30.450.40">
    <property type="match status" value="1"/>
</dbReference>
<name>A0ABT0ZTN1_9PSEU</name>
<evidence type="ECO:0000259" key="3">
    <source>
        <dbReference type="SMART" id="SM00331"/>
    </source>
</evidence>
<dbReference type="EMBL" id="JAGSOV010000009">
    <property type="protein sequence ID" value="MCO1654048.1"/>
    <property type="molecule type" value="Genomic_DNA"/>
</dbReference>
<dbReference type="SUPFAM" id="SSF55781">
    <property type="entry name" value="GAF domain-like"/>
    <property type="match status" value="1"/>
</dbReference>
<dbReference type="InterPro" id="IPR052016">
    <property type="entry name" value="Bact_Sigma-Reg"/>
</dbReference>
<feature type="region of interest" description="Disordered" evidence="2">
    <location>
        <begin position="1"/>
        <end position="22"/>
    </location>
</feature>
<accession>A0ABT0ZTN1</accession>
<dbReference type="InterPro" id="IPR029016">
    <property type="entry name" value="GAF-like_dom_sf"/>
</dbReference>
<dbReference type="SUPFAM" id="SSF81606">
    <property type="entry name" value="PP2C-like"/>
    <property type="match status" value="1"/>
</dbReference>
<feature type="region of interest" description="Disordered" evidence="2">
    <location>
        <begin position="551"/>
        <end position="574"/>
    </location>
</feature>
<dbReference type="Gene3D" id="3.60.40.10">
    <property type="entry name" value="PPM-type phosphatase domain"/>
    <property type="match status" value="1"/>
</dbReference>
<protein>
    <submittedName>
        <fullName evidence="4">SpoIIE family protein phosphatase</fullName>
    </submittedName>
</protein>
<keyword evidence="1" id="KW-0378">Hydrolase</keyword>
<dbReference type="Proteomes" id="UP001165283">
    <property type="component" value="Unassembled WGS sequence"/>
</dbReference>
<dbReference type="SMART" id="SM00331">
    <property type="entry name" value="PP2C_SIG"/>
    <property type="match status" value="1"/>
</dbReference>
<sequence>MTQRGADADADRSTTGPPPVIARAAGPVVPPVVDPPTVEARLLEGSQTGVITCDERRVVRSANPAALRLLPGLAVGEVLPTGAAVLWTAGHGESVELEAGGRSLAARRQDLPDGWTGWHVEDVTEPRSRMDSLLAERARSRFLAEAGNRLKLSLHPGRTARTAAQLAARLTDAAVVVLPVAAGTVQWFRCDAGQVDSGRLRVRELPGPVAAALDGLAVPPAPLLPAELRGEPWAPQAPTAGAVVTALPGNGKPAGALVLLRRTDRPGDTGPDQALVHEFAQHAGIALAAAGLYAQQARTAGVLKRSLLEPRLPEIEGITLGAAYRPADEGLLIGGDFYDVHPARPTDPDGTMLLLGDVCGKGVDAAVSTGQLRQSVRALRRVEPDPVRLLELLNATMLEAVPDDADPRFVTLVLGSARPLPGGGLRLVLAGGGHPAPLLVRRGGVEAVEIGGTLVGGMRRARFRSRTVDLAPGEACVLYTDGVTEARGGDDGTQLFGEERLAELLTGCHVLPAPGIAERVTQHTDRWLTTDNHDDIAVLVVQAPLPVNPATGRRHLHSVAASATPTTGLEEEPA</sequence>